<evidence type="ECO:0000313" key="4">
    <source>
        <dbReference type="EMBL" id="GGU95763.1"/>
    </source>
</evidence>
<evidence type="ECO:0000256" key="1">
    <source>
        <dbReference type="SAM" id="MobiDB-lite"/>
    </source>
</evidence>
<dbReference type="CDD" id="cd08351">
    <property type="entry name" value="ChaP_like"/>
    <property type="match status" value="1"/>
</dbReference>
<dbReference type="Gene3D" id="3.10.180.10">
    <property type="entry name" value="2,3-Dihydroxybiphenyl 1,2-Dioxygenase, domain 1"/>
    <property type="match status" value="1"/>
</dbReference>
<evidence type="ECO:0000256" key="2">
    <source>
        <dbReference type="SAM" id="Phobius"/>
    </source>
</evidence>
<evidence type="ECO:0000259" key="3">
    <source>
        <dbReference type="PROSITE" id="PS51819"/>
    </source>
</evidence>
<dbReference type="SUPFAM" id="SSF54593">
    <property type="entry name" value="Glyoxalase/Bleomycin resistance protein/Dihydroxybiphenyl dioxygenase"/>
    <property type="match status" value="1"/>
</dbReference>
<feature type="region of interest" description="Disordered" evidence="1">
    <location>
        <begin position="123"/>
        <end position="150"/>
    </location>
</feature>
<dbReference type="InterPro" id="IPR037523">
    <property type="entry name" value="VOC_core"/>
</dbReference>
<dbReference type="Pfam" id="PF14087">
    <property type="entry name" value="DUF4267"/>
    <property type="match status" value="1"/>
</dbReference>
<sequence length="314" mass="33745">MLVELNHTIVPARDPQASAQFLADILGLRVDPPVAHFTPVTLANQISLDYDRLDDFEPHHYAFMVGDQEFDAALARIQHGGIAHYGDPACQESGQIYRSRHIEGRRGVYFRDPDGHLMEILTRPGPPTASDPALPLDQPRAKRAADRAPHETRRVLTRLTEFTSSPSLAGSRAMSLKKINTVLVAAFILFILWFGGEFILSPGTTAPSFGLPSWPSGDGGGFLIIKGIRDVVLALVLGILLVTGHRRALGWALLVEALAAYGDMTTVLAHHGSVATALGVHGLTGTLMVVNGLLIMRETRTIAAASAPPAPQPA</sequence>
<accession>A0A8H9HWX4</accession>
<keyword evidence="2" id="KW-0472">Membrane</keyword>
<organism evidence="4 5">
    <name type="scientific">Kitasatospora aureofaciens</name>
    <name type="common">Streptomyces aureofaciens</name>
    <dbReference type="NCBI Taxonomy" id="1894"/>
    <lineage>
        <taxon>Bacteria</taxon>
        <taxon>Bacillati</taxon>
        <taxon>Actinomycetota</taxon>
        <taxon>Actinomycetes</taxon>
        <taxon>Kitasatosporales</taxon>
        <taxon>Streptomycetaceae</taxon>
        <taxon>Kitasatospora</taxon>
    </lineage>
</organism>
<feature type="transmembrane region" description="Helical" evidence="2">
    <location>
        <begin position="181"/>
        <end position="200"/>
    </location>
</feature>
<feature type="transmembrane region" description="Helical" evidence="2">
    <location>
        <begin position="275"/>
        <end position="296"/>
    </location>
</feature>
<dbReference type="InterPro" id="IPR004360">
    <property type="entry name" value="Glyas_Fos-R_dOase_dom"/>
</dbReference>
<dbReference type="Pfam" id="PF00903">
    <property type="entry name" value="Glyoxalase"/>
    <property type="match status" value="1"/>
</dbReference>
<feature type="transmembrane region" description="Helical" evidence="2">
    <location>
        <begin position="220"/>
        <end position="242"/>
    </location>
</feature>
<feature type="transmembrane region" description="Helical" evidence="2">
    <location>
        <begin position="249"/>
        <end position="269"/>
    </location>
</feature>
<feature type="compositionally biased region" description="Basic and acidic residues" evidence="1">
    <location>
        <begin position="139"/>
        <end position="150"/>
    </location>
</feature>
<protein>
    <recommendedName>
        <fullName evidence="3">VOC domain-containing protein</fullName>
    </recommendedName>
</protein>
<name>A0A8H9HWX4_KITAU</name>
<reference evidence="4" key="2">
    <citation type="submission" date="2020-09" db="EMBL/GenBank/DDBJ databases">
        <authorList>
            <person name="Sun Q."/>
            <person name="Ohkuma M."/>
        </authorList>
    </citation>
    <scope>NUCLEOTIDE SEQUENCE</scope>
    <source>
        <strain evidence="4">JCM 4434</strain>
    </source>
</reference>
<gene>
    <name evidence="4" type="ORF">GCM10010502_57080</name>
</gene>
<comment type="caution">
    <text evidence="4">The sequence shown here is derived from an EMBL/GenBank/DDBJ whole genome shotgun (WGS) entry which is preliminary data.</text>
</comment>
<dbReference type="PROSITE" id="PS51819">
    <property type="entry name" value="VOC"/>
    <property type="match status" value="1"/>
</dbReference>
<keyword evidence="2" id="KW-1133">Transmembrane helix</keyword>
<proteinExistence type="predicted"/>
<dbReference type="InterPro" id="IPR025363">
    <property type="entry name" value="DUF4267"/>
</dbReference>
<dbReference type="Proteomes" id="UP000610124">
    <property type="component" value="Unassembled WGS sequence"/>
</dbReference>
<keyword evidence="2" id="KW-0812">Transmembrane</keyword>
<dbReference type="InterPro" id="IPR029068">
    <property type="entry name" value="Glyas_Bleomycin-R_OHBP_Dase"/>
</dbReference>
<evidence type="ECO:0000313" key="5">
    <source>
        <dbReference type="Proteomes" id="UP000610124"/>
    </source>
</evidence>
<dbReference type="AlphaFoldDB" id="A0A8H9HWX4"/>
<dbReference type="EMBL" id="BMUB01000017">
    <property type="protein sequence ID" value="GGU95763.1"/>
    <property type="molecule type" value="Genomic_DNA"/>
</dbReference>
<reference evidence="4" key="1">
    <citation type="journal article" date="2014" name="Int. J. Syst. Evol. Microbiol.">
        <title>Complete genome sequence of Corynebacterium casei LMG S-19264T (=DSM 44701T), isolated from a smear-ripened cheese.</title>
        <authorList>
            <consortium name="US DOE Joint Genome Institute (JGI-PGF)"/>
            <person name="Walter F."/>
            <person name="Albersmeier A."/>
            <person name="Kalinowski J."/>
            <person name="Ruckert C."/>
        </authorList>
    </citation>
    <scope>NUCLEOTIDE SEQUENCE</scope>
    <source>
        <strain evidence="4">JCM 4434</strain>
    </source>
</reference>
<feature type="domain" description="VOC" evidence="3">
    <location>
        <begin position="4"/>
        <end position="123"/>
    </location>
</feature>